<accession>A0ACB7WN74</accession>
<reference evidence="2" key="1">
    <citation type="journal article" date="2022" name="Nat. Commun.">
        <title>Chromosome evolution and the genetic basis of agronomically important traits in greater yam.</title>
        <authorList>
            <person name="Bredeson J.V."/>
            <person name="Lyons J.B."/>
            <person name="Oniyinde I.O."/>
            <person name="Okereke N.R."/>
            <person name="Kolade O."/>
            <person name="Nnabue I."/>
            <person name="Nwadili C.O."/>
            <person name="Hribova E."/>
            <person name="Parker M."/>
            <person name="Nwogha J."/>
            <person name="Shu S."/>
            <person name="Carlson J."/>
            <person name="Kariba R."/>
            <person name="Muthemba S."/>
            <person name="Knop K."/>
            <person name="Barton G.J."/>
            <person name="Sherwood A.V."/>
            <person name="Lopez-Montes A."/>
            <person name="Asiedu R."/>
            <person name="Jamnadass R."/>
            <person name="Muchugi A."/>
            <person name="Goodstein D."/>
            <person name="Egesi C.N."/>
            <person name="Featherston J."/>
            <person name="Asfaw A."/>
            <person name="Simpson G.G."/>
            <person name="Dolezel J."/>
            <person name="Hendre P.S."/>
            <person name="Van Deynze A."/>
            <person name="Kumar P.L."/>
            <person name="Obidiegwu J.E."/>
            <person name="Bhattacharjee R."/>
            <person name="Rokhsar D.S."/>
        </authorList>
    </citation>
    <scope>NUCLEOTIDE SEQUENCE [LARGE SCALE GENOMIC DNA]</scope>
    <source>
        <strain evidence="2">cv. TDa95/00328</strain>
    </source>
</reference>
<name>A0ACB7WN74_DIOAL</name>
<sequence length="201" mass="22520">MKFLLFPIFLSIITISAAQNFYVLDTDGEPITTDRQYYIVPGNTDVAGGFTLAGRNGSCPLNIAQSSQLGDSGIPVTFTRVSQDTVTINYDEDVNIAFSTSTATCEQFSTVWRLAEADEVFNRAYVSTGGYTGVSGNQESLNFWFRIERHMEVYRLAFCPTVCHDCNPTCGLLNVDIVEEQRWLSLFRYDESVLPVQFRKA</sequence>
<protein>
    <submittedName>
        <fullName evidence="1">Proteinase inhibitor I3 Kunitz legume protein</fullName>
    </submittedName>
</protein>
<evidence type="ECO:0000313" key="1">
    <source>
        <dbReference type="EMBL" id="KAH7689956.1"/>
    </source>
</evidence>
<proteinExistence type="predicted"/>
<dbReference type="EMBL" id="CM037012">
    <property type="protein sequence ID" value="KAH7689956.1"/>
    <property type="molecule type" value="Genomic_DNA"/>
</dbReference>
<evidence type="ECO:0000313" key="2">
    <source>
        <dbReference type="Proteomes" id="UP000827976"/>
    </source>
</evidence>
<gene>
    <name evidence="1" type="ORF">IHE45_02G015700</name>
</gene>
<keyword evidence="2" id="KW-1185">Reference proteome</keyword>
<comment type="caution">
    <text evidence="1">The sequence shown here is derived from an EMBL/GenBank/DDBJ whole genome shotgun (WGS) entry which is preliminary data.</text>
</comment>
<dbReference type="Proteomes" id="UP000827976">
    <property type="component" value="Chromosome 2"/>
</dbReference>
<organism evidence="1 2">
    <name type="scientific">Dioscorea alata</name>
    <name type="common">Purple yam</name>
    <dbReference type="NCBI Taxonomy" id="55571"/>
    <lineage>
        <taxon>Eukaryota</taxon>
        <taxon>Viridiplantae</taxon>
        <taxon>Streptophyta</taxon>
        <taxon>Embryophyta</taxon>
        <taxon>Tracheophyta</taxon>
        <taxon>Spermatophyta</taxon>
        <taxon>Magnoliopsida</taxon>
        <taxon>Liliopsida</taxon>
        <taxon>Dioscoreales</taxon>
        <taxon>Dioscoreaceae</taxon>
        <taxon>Dioscorea</taxon>
    </lineage>
</organism>